<reference evidence="1 2" key="1">
    <citation type="submission" date="2019-03" db="EMBL/GenBank/DDBJ databases">
        <title>Single cell metagenomics reveals metabolic interactions within the superorganism composed of flagellate Streblomastix strix and complex community of Bacteroidetes bacteria on its surface.</title>
        <authorList>
            <person name="Treitli S.C."/>
            <person name="Kolisko M."/>
            <person name="Husnik F."/>
            <person name="Keeling P."/>
            <person name="Hampl V."/>
        </authorList>
    </citation>
    <scope>NUCLEOTIDE SEQUENCE [LARGE SCALE GENOMIC DNA]</scope>
    <source>
        <strain evidence="1">ST1C</strain>
    </source>
</reference>
<evidence type="ECO:0000313" key="1">
    <source>
        <dbReference type="EMBL" id="KAA6395350.1"/>
    </source>
</evidence>
<comment type="caution">
    <text evidence="1">The sequence shown here is derived from an EMBL/GenBank/DDBJ whole genome shotgun (WGS) entry which is preliminary data.</text>
</comment>
<dbReference type="AlphaFoldDB" id="A0A5J4WK82"/>
<dbReference type="EMBL" id="SNRW01001708">
    <property type="protein sequence ID" value="KAA6395350.1"/>
    <property type="molecule type" value="Genomic_DNA"/>
</dbReference>
<dbReference type="Proteomes" id="UP000324800">
    <property type="component" value="Unassembled WGS sequence"/>
</dbReference>
<protein>
    <submittedName>
        <fullName evidence="1">Uncharacterized protein</fullName>
    </submittedName>
</protein>
<evidence type="ECO:0000313" key="2">
    <source>
        <dbReference type="Proteomes" id="UP000324800"/>
    </source>
</evidence>
<gene>
    <name evidence="1" type="ORF">EZS28_009122</name>
</gene>
<name>A0A5J4WK82_9EUKA</name>
<accession>A0A5J4WK82</accession>
<organism evidence="1 2">
    <name type="scientific">Streblomastix strix</name>
    <dbReference type="NCBI Taxonomy" id="222440"/>
    <lineage>
        <taxon>Eukaryota</taxon>
        <taxon>Metamonada</taxon>
        <taxon>Preaxostyla</taxon>
        <taxon>Oxymonadida</taxon>
        <taxon>Streblomastigidae</taxon>
        <taxon>Streblomastix</taxon>
    </lineage>
</organism>
<sequence length="115" mass="13253">MKRIDTPRQLRYFLSQNPQLQEIKSEALNKAINLQGYKISRRKNKFEVYSLGRKYKKEALRQSSLLESESSEQSSEQSPELQIQINQICHLPPATCPLFREFDLAGDTGDTGDSF</sequence>
<proteinExistence type="predicted"/>